<evidence type="ECO:0000313" key="1">
    <source>
        <dbReference type="EMBL" id="KAI4835538.1"/>
    </source>
</evidence>
<keyword evidence="2" id="KW-1185">Reference proteome</keyword>
<protein>
    <submittedName>
        <fullName evidence="1">Uncharacterized protein</fullName>
    </submittedName>
</protein>
<gene>
    <name evidence="1" type="ORF">MKS88_004748</name>
</gene>
<organism evidence="1 2">
    <name type="scientific">Plasmodium brasilianum</name>
    <dbReference type="NCBI Taxonomy" id="5824"/>
    <lineage>
        <taxon>Eukaryota</taxon>
        <taxon>Sar</taxon>
        <taxon>Alveolata</taxon>
        <taxon>Apicomplexa</taxon>
        <taxon>Aconoidasida</taxon>
        <taxon>Haemosporida</taxon>
        <taxon>Plasmodiidae</taxon>
        <taxon>Plasmodium</taxon>
        <taxon>Plasmodium (Plasmodium)</taxon>
    </lineage>
</organism>
<dbReference type="Proteomes" id="UP001056978">
    <property type="component" value="Chromosome 13"/>
</dbReference>
<comment type="caution">
    <text evidence="1">The sequence shown here is derived from an EMBL/GenBank/DDBJ whole genome shotgun (WGS) entry which is preliminary data.</text>
</comment>
<sequence>MYGAEFGDCYDSKVQFNEKYLRNLTEISENLKNDKNKQEINDGNMVLTEEDNTIIYEIPNDETPFHEEDIEQHEYNDDIYIVDIKNTPQDRYINYILEDSNKQAARSDIYDYEYDNNYDMSKKTEAVKSKILTLDDYKKAAQENLKKGTNQNGEQEKASGVNYLDYIIEDNIDLSKYKKKDPLKYIIKDGPEDKFEKRSEEKTENKTEEKFFENDMGNEKNIYYDIKDIVLAKYFGKSLRNDIEGNVEDTNEMNKLLFGDIDYNSNVGGYTTSTFYYDMSVCDERLRDSKINENLETLDQITSKDYFKKIANDMKKDGEIADFALNIRWNQSEAFLDNKFKNQYELTKKMFYEMMNTYNLTSNTFKEYVEKFRSSWKYLAENVKEECENILKAPFTKLREIPKNAKRIKNKPYNKHSNHVPHISGIPKETSKINELGSENTESGEDKDKRMNPLH</sequence>
<proteinExistence type="predicted"/>
<reference evidence="1" key="1">
    <citation type="submission" date="2022-06" db="EMBL/GenBank/DDBJ databases">
        <title>The First Complete Genome of the Simian Malaria Parasite Plasmodium brasilianum.</title>
        <authorList>
            <person name="Bajic M."/>
            <person name="Ravishankar S."/>
        </authorList>
    </citation>
    <scope>NUCLEOTIDE SEQUENCE</scope>
    <source>
        <strain evidence="1">Bolivian I</strain>
    </source>
</reference>
<accession>A0ACB9Y2B5</accession>
<evidence type="ECO:0000313" key="2">
    <source>
        <dbReference type="Proteomes" id="UP001056978"/>
    </source>
</evidence>
<name>A0ACB9Y2B5_PLABR</name>
<dbReference type="EMBL" id="CM043781">
    <property type="protein sequence ID" value="KAI4835538.1"/>
    <property type="molecule type" value="Genomic_DNA"/>
</dbReference>